<dbReference type="Gene3D" id="3.60.15.10">
    <property type="entry name" value="Ribonuclease Z/Hydroxyacylglutathione hydrolase-like"/>
    <property type="match status" value="1"/>
</dbReference>
<evidence type="ECO:0000313" key="2">
    <source>
        <dbReference type="EMBL" id="MER6611979.1"/>
    </source>
</evidence>
<organism evidence="2 3">
    <name type="scientific">Streptomyces xantholiticus</name>
    <dbReference type="NCBI Taxonomy" id="68285"/>
    <lineage>
        <taxon>Bacteria</taxon>
        <taxon>Bacillati</taxon>
        <taxon>Actinomycetota</taxon>
        <taxon>Actinomycetes</taxon>
        <taxon>Kitasatosporales</taxon>
        <taxon>Streptomycetaceae</taxon>
        <taxon>Streptomyces</taxon>
    </lineage>
</organism>
<proteinExistence type="predicted"/>
<dbReference type="Proteomes" id="UP001445472">
    <property type="component" value="Unassembled WGS sequence"/>
</dbReference>
<reference evidence="2 3" key="1">
    <citation type="submission" date="2024-06" db="EMBL/GenBank/DDBJ databases">
        <title>The Natural Products Discovery Center: Release of the First 8490 Sequenced Strains for Exploring Actinobacteria Biosynthetic Diversity.</title>
        <authorList>
            <person name="Kalkreuter E."/>
            <person name="Kautsar S.A."/>
            <person name="Yang D."/>
            <person name="Bader C.D."/>
            <person name="Teijaro C.N."/>
            <person name="Fluegel L."/>
            <person name="Davis C.M."/>
            <person name="Simpson J.R."/>
            <person name="Lauterbach L."/>
            <person name="Steele A.D."/>
            <person name="Gui C."/>
            <person name="Meng S."/>
            <person name="Li G."/>
            <person name="Viehrig K."/>
            <person name="Ye F."/>
            <person name="Su P."/>
            <person name="Kiefer A.F."/>
            <person name="Nichols A."/>
            <person name="Cepeda A.J."/>
            <person name="Yan W."/>
            <person name="Fan B."/>
            <person name="Jiang Y."/>
            <person name="Adhikari A."/>
            <person name="Zheng C.-J."/>
            <person name="Schuster L."/>
            <person name="Cowan T.M."/>
            <person name="Smanski M.J."/>
            <person name="Chevrette M.G."/>
            <person name="De Carvalho L.P.S."/>
            <person name="Shen B."/>
        </authorList>
    </citation>
    <scope>NUCLEOTIDE SEQUENCE [LARGE SCALE GENOMIC DNA]</scope>
    <source>
        <strain evidence="2 3">NPDC000837</strain>
    </source>
</reference>
<keyword evidence="3" id="KW-1185">Reference proteome</keyword>
<sequence>MTLEDGHTLATSGDLGRPGHPLLRPSEPFSGADVLLMEST</sequence>
<dbReference type="EMBL" id="JBEPBX010000001">
    <property type="protein sequence ID" value="MER6611979.1"/>
    <property type="molecule type" value="Genomic_DNA"/>
</dbReference>
<gene>
    <name evidence="2" type="ORF">ABT276_00845</name>
</gene>
<feature type="region of interest" description="Disordered" evidence="1">
    <location>
        <begin position="1"/>
        <end position="40"/>
    </location>
</feature>
<comment type="caution">
    <text evidence="2">The sequence shown here is derived from an EMBL/GenBank/DDBJ whole genome shotgun (WGS) entry which is preliminary data.</text>
</comment>
<evidence type="ECO:0000313" key="3">
    <source>
        <dbReference type="Proteomes" id="UP001445472"/>
    </source>
</evidence>
<dbReference type="InterPro" id="IPR036866">
    <property type="entry name" value="RibonucZ/Hydroxyglut_hydro"/>
</dbReference>
<protein>
    <submittedName>
        <fullName evidence="2">Uncharacterized protein</fullName>
    </submittedName>
</protein>
<name>A0ABV1UMF5_9ACTN</name>
<dbReference type="SUPFAM" id="SSF56281">
    <property type="entry name" value="Metallo-hydrolase/oxidoreductase"/>
    <property type="match status" value="1"/>
</dbReference>
<evidence type="ECO:0000256" key="1">
    <source>
        <dbReference type="SAM" id="MobiDB-lite"/>
    </source>
</evidence>
<accession>A0ABV1UMF5</accession>
<dbReference type="RefSeq" id="WP_351974483.1">
    <property type="nucleotide sequence ID" value="NZ_JBEPBX010000001.1"/>
</dbReference>